<dbReference type="OrthoDB" id="391817at2759"/>
<feature type="binding site" evidence="8">
    <location>
        <position position="250"/>
    </location>
    <ligand>
        <name>Mg(2+)</name>
        <dbReference type="ChEBI" id="CHEBI:18420"/>
        <label>1</label>
    </ligand>
</feature>
<evidence type="ECO:0000256" key="1">
    <source>
        <dbReference type="ARBA" id="ARBA00022723"/>
    </source>
</evidence>
<dbReference type="SUPFAM" id="SSF56219">
    <property type="entry name" value="DNase I-like"/>
    <property type="match status" value="1"/>
</dbReference>
<dbReference type="STRING" id="599839.J4GNR2"/>
<feature type="active site" description="Proton donor/acceptor" evidence="7">
    <location>
        <position position="149"/>
    </location>
</feature>
<dbReference type="GO" id="GO:0005634">
    <property type="term" value="C:nucleus"/>
    <property type="evidence" value="ECO:0007669"/>
    <property type="project" value="TreeGrafter"/>
</dbReference>
<keyword evidence="4" id="KW-0862">Zinc</keyword>
<dbReference type="PANTHER" id="PTHR22748:SF4">
    <property type="entry name" value="DNA-(APURINIC OR APYRIMIDINIC SITE) ENDONUCLEASE 2"/>
    <property type="match status" value="1"/>
</dbReference>
<dbReference type="AlphaFoldDB" id="J4GNR2"/>
<evidence type="ECO:0000256" key="7">
    <source>
        <dbReference type="PIRSR" id="PIRSR604808-1"/>
    </source>
</evidence>
<feature type="domain" description="GRF-type" evidence="13">
    <location>
        <begin position="496"/>
        <end position="557"/>
    </location>
</feature>
<organism evidence="14 15">
    <name type="scientific">Fibroporia radiculosa</name>
    <dbReference type="NCBI Taxonomy" id="599839"/>
    <lineage>
        <taxon>Eukaryota</taxon>
        <taxon>Fungi</taxon>
        <taxon>Dikarya</taxon>
        <taxon>Basidiomycota</taxon>
        <taxon>Agaricomycotina</taxon>
        <taxon>Agaricomycetes</taxon>
        <taxon>Polyporales</taxon>
        <taxon>Fibroporiaceae</taxon>
        <taxon>Fibroporia</taxon>
    </lineage>
</organism>
<dbReference type="GO" id="GO:0003906">
    <property type="term" value="F:DNA-(apurinic or apyrimidinic site) endonuclease activity"/>
    <property type="evidence" value="ECO:0007669"/>
    <property type="project" value="TreeGrafter"/>
</dbReference>
<evidence type="ECO:0000256" key="12">
    <source>
        <dbReference type="SAM" id="MobiDB-lite"/>
    </source>
</evidence>
<evidence type="ECO:0000256" key="3">
    <source>
        <dbReference type="ARBA" id="ARBA00022801"/>
    </source>
</evidence>
<feature type="binding site" evidence="8">
    <location>
        <position position="249"/>
    </location>
    <ligand>
        <name>Mg(2+)</name>
        <dbReference type="ChEBI" id="CHEBI:18420"/>
        <label>1</label>
    </ligand>
</feature>
<protein>
    <recommendedName>
        <fullName evidence="11">DNA-(apurinic or apyrimidinic site) endonuclease</fullName>
        <ecNumber evidence="11">3.1.-.-</ecNumber>
    </recommendedName>
</protein>
<keyword evidence="15" id="KW-1185">Reference proteome</keyword>
<dbReference type="RefSeq" id="XP_012181118.1">
    <property type="nucleotide sequence ID" value="XM_012325728.1"/>
</dbReference>
<evidence type="ECO:0000313" key="15">
    <source>
        <dbReference type="Proteomes" id="UP000006352"/>
    </source>
</evidence>
<reference evidence="14 15" key="1">
    <citation type="journal article" date="2012" name="Appl. Environ. Microbiol.">
        <title>Short-read sequencing for genomic analysis of the brown rot fungus Fibroporia radiculosa.</title>
        <authorList>
            <person name="Tang J.D."/>
            <person name="Perkins A.D."/>
            <person name="Sonstegard T.S."/>
            <person name="Schroeder S.G."/>
            <person name="Burgess S.C."/>
            <person name="Diehl S.V."/>
        </authorList>
    </citation>
    <scope>NUCLEOTIDE SEQUENCE [LARGE SCALE GENOMIC DNA]</scope>
    <source>
        <strain evidence="14 15">TFFH 294</strain>
    </source>
</reference>
<feature type="compositionally biased region" description="Polar residues" evidence="12">
    <location>
        <begin position="346"/>
        <end position="361"/>
    </location>
</feature>
<evidence type="ECO:0000256" key="8">
    <source>
        <dbReference type="PIRSR" id="PIRSR604808-2"/>
    </source>
</evidence>
<dbReference type="PROSITE" id="PS51435">
    <property type="entry name" value="AP_NUCLEASE_F1_4"/>
    <property type="match status" value="1"/>
</dbReference>
<feature type="active site" evidence="7">
    <location>
        <position position="109"/>
    </location>
</feature>
<evidence type="ECO:0000256" key="2">
    <source>
        <dbReference type="ARBA" id="ARBA00022771"/>
    </source>
</evidence>
<dbReference type="InterPro" id="IPR004808">
    <property type="entry name" value="AP_endonuc_1"/>
</dbReference>
<dbReference type="GO" id="GO:0008270">
    <property type="term" value="F:zinc ion binding"/>
    <property type="evidence" value="ECO:0007669"/>
    <property type="project" value="UniProtKB-KW"/>
</dbReference>
<dbReference type="GO" id="GO:0008081">
    <property type="term" value="F:phosphoric diester hydrolase activity"/>
    <property type="evidence" value="ECO:0007669"/>
    <property type="project" value="TreeGrafter"/>
</dbReference>
<dbReference type="InterPro" id="IPR036691">
    <property type="entry name" value="Endo/exonu/phosph_ase_sf"/>
</dbReference>
<feature type="site" description="Transition state stabilizer" evidence="9">
    <location>
        <position position="151"/>
    </location>
</feature>
<dbReference type="PROSITE" id="PS51999">
    <property type="entry name" value="ZF_GRF"/>
    <property type="match status" value="1"/>
</dbReference>
<evidence type="ECO:0000256" key="11">
    <source>
        <dbReference type="RuleBase" id="RU362131"/>
    </source>
</evidence>
<dbReference type="FunCoup" id="J4GNR2">
    <property type="interactions" value="609"/>
</dbReference>
<evidence type="ECO:0000259" key="13">
    <source>
        <dbReference type="PROSITE" id="PS51999"/>
    </source>
</evidence>
<dbReference type="Pfam" id="PF06839">
    <property type="entry name" value="Zn_ribbon_GRF"/>
    <property type="match status" value="1"/>
</dbReference>
<comment type="cofactor">
    <cofactor evidence="8 11">
        <name>Mg(2+)</name>
        <dbReference type="ChEBI" id="CHEBI:18420"/>
    </cofactor>
    <cofactor evidence="8 11">
        <name>Mn(2+)</name>
        <dbReference type="ChEBI" id="CHEBI:29035"/>
    </cofactor>
    <text evidence="8 11">Probably binds two magnesium or manganese ions per subunit.</text>
</comment>
<dbReference type="GeneID" id="24096746"/>
<dbReference type="Proteomes" id="UP000006352">
    <property type="component" value="Unassembled WGS sequence"/>
</dbReference>
<evidence type="ECO:0000256" key="9">
    <source>
        <dbReference type="PIRSR" id="PIRSR604808-3"/>
    </source>
</evidence>
<dbReference type="InParanoid" id="J4GNR2"/>
<feature type="region of interest" description="Disordered" evidence="12">
    <location>
        <begin position="327"/>
        <end position="396"/>
    </location>
</feature>
<evidence type="ECO:0000256" key="5">
    <source>
        <dbReference type="ARBA" id="ARBA00022842"/>
    </source>
</evidence>
<dbReference type="Gene3D" id="3.60.10.10">
    <property type="entry name" value="Endonuclease/exonuclease/phosphatase"/>
    <property type="match status" value="1"/>
</dbReference>
<feature type="site" description="Important for catalytic activity" evidence="9">
    <location>
        <position position="224"/>
    </location>
</feature>
<feature type="active site" description="Proton acceptor" evidence="7">
    <location>
        <position position="250"/>
    </location>
</feature>
<evidence type="ECO:0000256" key="6">
    <source>
        <dbReference type="ARBA" id="ARBA00023242"/>
    </source>
</evidence>
<feature type="binding site" evidence="8">
    <location>
        <position position="149"/>
    </location>
    <ligand>
        <name>Mg(2+)</name>
        <dbReference type="ChEBI" id="CHEBI:18420"/>
        <label>1</label>
    </ligand>
</feature>
<keyword evidence="8" id="KW-0464">Manganese</keyword>
<keyword evidence="11" id="KW-0234">DNA repair</keyword>
<keyword evidence="11" id="KW-0227">DNA damage</keyword>
<feature type="binding site" evidence="8">
    <location>
        <position position="151"/>
    </location>
    <ligand>
        <name>Mg(2+)</name>
        <dbReference type="ChEBI" id="CHEBI:18420"/>
        <label>1</label>
    </ligand>
</feature>
<evidence type="ECO:0000256" key="10">
    <source>
        <dbReference type="PROSITE-ProRule" id="PRU01343"/>
    </source>
</evidence>
<dbReference type="InterPro" id="IPR010666">
    <property type="entry name" value="Znf_GRF"/>
</dbReference>
<dbReference type="GO" id="GO:0008311">
    <property type="term" value="F:double-stranded DNA 3'-5' DNA exonuclease activity"/>
    <property type="evidence" value="ECO:0007669"/>
    <property type="project" value="TreeGrafter"/>
</dbReference>
<proteinExistence type="inferred from homology"/>
<accession>J4GNR2</accession>
<comment type="similarity">
    <text evidence="11">Belongs to the DNA repair enzymes AP/ExoA family.</text>
</comment>
<keyword evidence="5 8" id="KW-0460">Magnesium</keyword>
<evidence type="ECO:0000313" key="14">
    <source>
        <dbReference type="EMBL" id="CCM01835.1"/>
    </source>
</evidence>
<dbReference type="PANTHER" id="PTHR22748">
    <property type="entry name" value="AP ENDONUCLEASE"/>
    <property type="match status" value="1"/>
</dbReference>
<dbReference type="HOGENOM" id="CLU_010374_2_1_1"/>
<keyword evidence="6" id="KW-0539">Nucleus</keyword>
<gene>
    <name evidence="14" type="ORF">FIBRA_03903</name>
</gene>
<keyword evidence="2 10" id="KW-0863">Zinc-finger</keyword>
<dbReference type="GO" id="GO:0006284">
    <property type="term" value="P:base-excision repair"/>
    <property type="evidence" value="ECO:0007669"/>
    <property type="project" value="TreeGrafter"/>
</dbReference>
<name>J4GNR2_9APHY</name>
<sequence>MLQRDVAVPGPYHAFFSFPVNKGGYSGVAVYTNSRNVVPLKAEEGLLGTLQPKPPLSEEERISTAYPRAHHIDAFPDEADETSSCFDALDFEGRTLVLDFGLFVLINVYCPAETSDARLPFKMNFHLLLQERVRKLIEEEHREVIVLGDINIAAAPLDHGDGHLPSNVATFWDHPARQWFRQWLNPNGPMIDVIRSFWPDRKGLFTCWNMKLQARETNYGARIDYVLITRGLLPWIKHGDIQASLKGSDHCPIFVDLHDEITLESGELIKLSDAMKQKEGMQAPRLSAKFWEEFSGKQTMLSTFFGKRNSSQLQTFDETTANFSVPLPRSPQFSSSSVPLTDEGMSISTSNSNASTETIRNSKPLRLIASAPLKRKPSEKSFTSGSTKKRKAEAGQSKIASFFSKPTISKSQPKEVIVLDEADSFPDAVPSCSPPSTFPSSDHQLDADYRLACELSATQVDLITQSEASQPNASTSQNTSKNAWSDLFAPLQPPRCVTHGEPAKLYTVNKQGPNKGKKFYICSRPVGPGYDKGKGERPRDEVNHQYRCNFFKWASDVKKEARQDKHRASQLRVGSS</sequence>
<evidence type="ECO:0000256" key="4">
    <source>
        <dbReference type="ARBA" id="ARBA00022833"/>
    </source>
</evidence>
<keyword evidence="1 8" id="KW-0479">Metal-binding</keyword>
<feature type="site" description="Interaction with DNA substrate" evidence="9">
    <location>
        <position position="250"/>
    </location>
</feature>
<dbReference type="EMBL" id="HE797050">
    <property type="protein sequence ID" value="CCM01835.1"/>
    <property type="molecule type" value="Genomic_DNA"/>
</dbReference>
<dbReference type="EC" id="3.1.-.-" evidence="11"/>
<dbReference type="NCBIfam" id="TIGR00633">
    <property type="entry name" value="xth"/>
    <property type="match status" value="1"/>
</dbReference>
<keyword evidence="3" id="KW-0378">Hydrolase</keyword>